<accession>A0A7W3JV06</accession>
<name>A0A7W3JV06_9MICO</name>
<protein>
    <recommendedName>
        <fullName evidence="4">Cellulose synthase regulatory subunit</fullName>
    </recommendedName>
</protein>
<dbReference type="RefSeq" id="WP_182485136.1">
    <property type="nucleotide sequence ID" value="NZ_JACGWU010000006.1"/>
</dbReference>
<evidence type="ECO:0000256" key="1">
    <source>
        <dbReference type="SAM" id="Phobius"/>
    </source>
</evidence>
<proteinExistence type="predicted"/>
<dbReference type="AlphaFoldDB" id="A0A7W3JV06"/>
<dbReference type="EMBL" id="JACGWU010000006">
    <property type="protein sequence ID" value="MBA8829718.1"/>
    <property type="molecule type" value="Genomic_DNA"/>
</dbReference>
<dbReference type="Proteomes" id="UP000524237">
    <property type="component" value="Unassembled WGS sequence"/>
</dbReference>
<keyword evidence="3" id="KW-1185">Reference proteome</keyword>
<keyword evidence="1" id="KW-1133">Transmembrane helix</keyword>
<comment type="caution">
    <text evidence="2">The sequence shown here is derived from an EMBL/GenBank/DDBJ whole genome shotgun (WGS) entry which is preliminary data.</text>
</comment>
<keyword evidence="1" id="KW-0812">Transmembrane</keyword>
<keyword evidence="1" id="KW-0472">Membrane</keyword>
<evidence type="ECO:0000313" key="3">
    <source>
        <dbReference type="Proteomes" id="UP000524237"/>
    </source>
</evidence>
<evidence type="ECO:0008006" key="4">
    <source>
        <dbReference type="Google" id="ProtNLM"/>
    </source>
</evidence>
<feature type="transmembrane region" description="Helical" evidence="1">
    <location>
        <begin position="595"/>
        <end position="614"/>
    </location>
</feature>
<organism evidence="2 3">
    <name type="scientific">Alpinimonas psychrophila</name>
    <dbReference type="NCBI Taxonomy" id="748908"/>
    <lineage>
        <taxon>Bacteria</taxon>
        <taxon>Bacillati</taxon>
        <taxon>Actinomycetota</taxon>
        <taxon>Actinomycetes</taxon>
        <taxon>Micrococcales</taxon>
        <taxon>Microbacteriaceae</taxon>
        <taxon>Alpinimonas</taxon>
    </lineage>
</organism>
<sequence length="628" mass="64110">MTLLSLGLLTGASAQGLDGPTAASNAEQTLTFTSTLTAVGHAGRGETTLPIPAGLTPLLLTGQITGVSTGSGTVTVAVGSVATSVSLRSGGAISLVLTPDMVINSSITVTLTNDINPNVGETCSADSTSIATFADISVLTTGSEDAPSTVAGFFAPSVTSITVVSADVANPLVNEAVLAAVGSLSSRFDRNTMISASTLPEFVPKIGAGARTVMIEANNEKTVHADISSQFPATMTLSGPAKDLPLAAAALGSTRLGLAGSNAVTDLIQTGNAATQLSFSLADLGAAQPVLAGIGRMTYSTTLSQSRFGGPMRAHSVHLEGGTTPTPTGGIVNVSVLWNDQIVNSQIIANSDKWIVDLTIDSTLVKRDNTLEVRLDALPPGDFCDATAFPAELDINGAASIVTGFPGQSLTPGFERFPQTLGTRLPVTFGTGVVTPAMLEQAAQLVSALQQASVPQLSVTLVDFSTFINASYPGVVVGATPADSEALASPLRFAPWRSVDSSGTAFSVTVEGPFAALEAFTTRGRDLLMLGATDATTSTGSLETRLANAANAAPFGFFVLTGDLLVAEPGQPDLALNTSSLVPQDQVTSGVPIPIWIYIAAGVLILVIVFRLIALRKRKQRIKSGIAS</sequence>
<evidence type="ECO:0000313" key="2">
    <source>
        <dbReference type="EMBL" id="MBA8829718.1"/>
    </source>
</evidence>
<reference evidence="2 3" key="1">
    <citation type="submission" date="2020-07" db="EMBL/GenBank/DDBJ databases">
        <title>Sequencing the genomes of 1000 actinobacteria strains.</title>
        <authorList>
            <person name="Klenk H.-P."/>
        </authorList>
    </citation>
    <scope>NUCLEOTIDE SEQUENCE [LARGE SCALE GENOMIC DNA]</scope>
    <source>
        <strain evidence="2 3">DSM 23737</strain>
    </source>
</reference>
<gene>
    <name evidence="2" type="ORF">FB555_001834</name>
</gene>